<protein>
    <submittedName>
        <fullName evidence="3">Serine/threonine protein kinase</fullName>
    </submittedName>
</protein>
<reference evidence="3" key="1">
    <citation type="submission" date="2016-06" db="UniProtKB">
        <authorList>
            <consortium name="WormBaseParasite"/>
        </authorList>
    </citation>
    <scope>IDENTIFICATION</scope>
</reference>
<sequence>MLEPRVAEYEVLRRMQKRTNAGLFPVARTALYGLKLSCLGGLWMPEFVTSDGGRPRMRELLSNISTTEDPMRH</sequence>
<evidence type="ECO:0000313" key="1">
    <source>
        <dbReference type="EMBL" id="VDM42960.1"/>
    </source>
</evidence>
<dbReference type="Proteomes" id="UP000050794">
    <property type="component" value="Unassembled WGS sequence"/>
</dbReference>
<accession>A0A183UT19</accession>
<proteinExistence type="predicted"/>
<organism evidence="2 3">
    <name type="scientific">Toxocara canis</name>
    <name type="common">Canine roundworm</name>
    <dbReference type="NCBI Taxonomy" id="6265"/>
    <lineage>
        <taxon>Eukaryota</taxon>
        <taxon>Metazoa</taxon>
        <taxon>Ecdysozoa</taxon>
        <taxon>Nematoda</taxon>
        <taxon>Chromadorea</taxon>
        <taxon>Rhabditida</taxon>
        <taxon>Spirurina</taxon>
        <taxon>Ascaridomorpha</taxon>
        <taxon>Ascaridoidea</taxon>
        <taxon>Toxocaridae</taxon>
        <taxon>Toxocara</taxon>
    </lineage>
</organism>
<name>A0A183UT19_TOXCA</name>
<dbReference type="WBParaSite" id="TCNE_0001163901-mRNA-1">
    <property type="protein sequence ID" value="TCNE_0001163901-mRNA-1"/>
    <property type="gene ID" value="TCNE_0001163901"/>
</dbReference>
<dbReference type="EMBL" id="UYWY01020931">
    <property type="protein sequence ID" value="VDM42960.1"/>
    <property type="molecule type" value="Genomic_DNA"/>
</dbReference>
<reference evidence="1 2" key="2">
    <citation type="submission" date="2018-11" db="EMBL/GenBank/DDBJ databases">
        <authorList>
            <consortium name="Pathogen Informatics"/>
        </authorList>
    </citation>
    <scope>NUCLEOTIDE SEQUENCE [LARGE SCALE GENOMIC DNA]</scope>
</reference>
<keyword evidence="2" id="KW-1185">Reference proteome</keyword>
<dbReference type="AlphaFoldDB" id="A0A183UT19"/>
<evidence type="ECO:0000313" key="3">
    <source>
        <dbReference type="WBParaSite" id="TCNE_0001163901-mRNA-1"/>
    </source>
</evidence>
<gene>
    <name evidence="1" type="ORF">TCNE_LOCUS11639</name>
</gene>
<evidence type="ECO:0000313" key="2">
    <source>
        <dbReference type="Proteomes" id="UP000050794"/>
    </source>
</evidence>